<dbReference type="RefSeq" id="WP_013628089.1">
    <property type="nucleotide sequence ID" value="NC_015174.1"/>
</dbReference>
<keyword evidence="4" id="KW-0489">Methyltransferase</keyword>
<dbReference type="InterPro" id="IPR050723">
    <property type="entry name" value="CFA/CMAS"/>
</dbReference>
<protein>
    <submittedName>
        <fullName evidence="4">Methyltransferase regulatory domain-containing protein</fullName>
    </submittedName>
</protein>
<keyword evidence="4" id="KW-0808">Transferase</keyword>
<feature type="domain" description="PKMT C-terminal winged helix" evidence="3">
    <location>
        <begin position="435"/>
        <end position="528"/>
    </location>
</feature>
<dbReference type="Pfam" id="PF08242">
    <property type="entry name" value="Methyltransf_12"/>
    <property type="match status" value="1"/>
</dbReference>
<accession>F0SFF5</accession>
<feature type="domain" description="Methyltransferase type 12" evidence="1">
    <location>
        <begin position="56"/>
        <end position="153"/>
    </location>
</feature>
<organism evidence="4 5">
    <name type="scientific">Rubinisphaera brasiliensis (strain ATCC 49424 / DSM 5305 / JCM 21570 / IAM 15109 / NBRC 103401 / IFAM 1448)</name>
    <name type="common">Planctomyces brasiliensis</name>
    <dbReference type="NCBI Taxonomy" id="756272"/>
    <lineage>
        <taxon>Bacteria</taxon>
        <taxon>Pseudomonadati</taxon>
        <taxon>Planctomycetota</taxon>
        <taxon>Planctomycetia</taxon>
        <taxon>Planctomycetales</taxon>
        <taxon>Planctomycetaceae</taxon>
        <taxon>Rubinisphaera</taxon>
    </lineage>
</organism>
<dbReference type="OrthoDB" id="5449367at2"/>
<dbReference type="Pfam" id="PF10119">
    <property type="entry name" value="MethyTransf_Reg"/>
    <property type="match status" value="1"/>
</dbReference>
<dbReference type="InterPro" id="IPR013217">
    <property type="entry name" value="Methyltransf_12"/>
</dbReference>
<evidence type="ECO:0000259" key="1">
    <source>
        <dbReference type="Pfam" id="PF08242"/>
    </source>
</evidence>
<dbReference type="Gene3D" id="3.40.50.150">
    <property type="entry name" value="Vaccinia Virus protein VP39"/>
    <property type="match status" value="1"/>
</dbReference>
<evidence type="ECO:0000259" key="2">
    <source>
        <dbReference type="Pfam" id="PF10119"/>
    </source>
</evidence>
<dbReference type="InterPro" id="IPR048976">
    <property type="entry name" value="WHD_PKMT"/>
</dbReference>
<dbReference type="PANTHER" id="PTHR43667:SF2">
    <property type="entry name" value="FATTY ACID C-METHYL TRANSFERASE"/>
    <property type="match status" value="1"/>
</dbReference>
<dbReference type="InterPro" id="IPR029063">
    <property type="entry name" value="SAM-dependent_MTases_sf"/>
</dbReference>
<dbReference type="GO" id="GO:0008168">
    <property type="term" value="F:methyltransferase activity"/>
    <property type="evidence" value="ECO:0007669"/>
    <property type="project" value="UniProtKB-KW"/>
</dbReference>
<dbReference type="CDD" id="cd02440">
    <property type="entry name" value="AdoMet_MTases"/>
    <property type="match status" value="1"/>
</dbReference>
<dbReference type="eggNOG" id="COG4797">
    <property type="taxonomic scope" value="Bacteria"/>
</dbReference>
<dbReference type="EMBL" id="CP002546">
    <property type="protein sequence ID" value="ADY59362.1"/>
    <property type="molecule type" value="Genomic_DNA"/>
</dbReference>
<evidence type="ECO:0000259" key="3">
    <source>
        <dbReference type="Pfam" id="PF21782"/>
    </source>
</evidence>
<dbReference type="Proteomes" id="UP000006860">
    <property type="component" value="Chromosome"/>
</dbReference>
<dbReference type="AlphaFoldDB" id="F0SFF5"/>
<feature type="domain" description="Methyltransferase regulatory" evidence="2">
    <location>
        <begin position="225"/>
        <end position="307"/>
    </location>
</feature>
<keyword evidence="5" id="KW-1185">Reference proteome</keyword>
<dbReference type="SUPFAM" id="SSF53335">
    <property type="entry name" value="S-adenosyl-L-methionine-dependent methyltransferases"/>
    <property type="match status" value="1"/>
</dbReference>
<evidence type="ECO:0000313" key="4">
    <source>
        <dbReference type="EMBL" id="ADY59362.1"/>
    </source>
</evidence>
<gene>
    <name evidence="4" type="ordered locus">Plabr_1752</name>
</gene>
<sequence length="532" mass="60925">MSESSPESAESEQVTFSYDQLPYDSHPFDRTHPDHLATMGRLFGLQSPDPASSRVLEIGCAAGGNLIPMAVSLPGSEFVGFDLSRRELEDGQNVVDAIGLKNVRLEHADILDFHRPGETFDYIVCHGVFSWVSAEARQRIFEICRDHLSENGIAYISYNTFPGWFMRGMVRQMLCFHARQFSDPQTQVEQARALLDFLNKAAKSYDPTYHALLQRELEIVKHRQDSYLFHEHLEQDNDPLFFYQFAEQASSHGLRYLSETQFSEMVPSRFSPEITQTLQTLSRDIIHAEQYLDFLRNRTFRRTLICRADRTLQRELGADQLQRMSVRCGLKLQPSPVPLHQPGEQQFKNSRGLTATISHPVLKQVLAGLCSRWPEYVPFTELPNFANDETGPVIRDSARWAEDREEIGSLCMQLLGQDLAELRSEPIRFATKLPDRPQTSPLVLHQLEKGPFVTNLRHEMIKLNDMDRHLLRCLSEDAEGRRRYFEERVKNGELVITAFDGEGDREVDAEQLDELIAHGLKRLADQALILPA</sequence>
<dbReference type="KEGG" id="pbs:Plabr_1752"/>
<proteinExistence type="predicted"/>
<dbReference type="InterPro" id="IPR018773">
    <property type="entry name" value="MeTrfase_reg_dom_prd"/>
</dbReference>
<dbReference type="PANTHER" id="PTHR43667">
    <property type="entry name" value="CYCLOPROPANE-FATTY-ACYL-PHOSPHOLIPID SYNTHASE"/>
    <property type="match status" value="1"/>
</dbReference>
<dbReference type="Pfam" id="PF21782">
    <property type="entry name" value="WHD_PKMT"/>
    <property type="match status" value="1"/>
</dbReference>
<dbReference type="GO" id="GO:0032259">
    <property type="term" value="P:methylation"/>
    <property type="evidence" value="ECO:0007669"/>
    <property type="project" value="UniProtKB-KW"/>
</dbReference>
<dbReference type="STRING" id="756272.Plabr_1752"/>
<dbReference type="eggNOG" id="COG2230">
    <property type="taxonomic scope" value="Bacteria"/>
</dbReference>
<name>F0SFF5_RUBBR</name>
<dbReference type="HOGENOM" id="CLU_037603_1_1_0"/>
<reference evidence="5" key="1">
    <citation type="submission" date="2011-02" db="EMBL/GenBank/DDBJ databases">
        <title>The complete genome of Planctomyces brasiliensis DSM 5305.</title>
        <authorList>
            <person name="Lucas S."/>
            <person name="Copeland A."/>
            <person name="Lapidus A."/>
            <person name="Bruce D."/>
            <person name="Goodwin L."/>
            <person name="Pitluck S."/>
            <person name="Kyrpides N."/>
            <person name="Mavromatis K."/>
            <person name="Pagani I."/>
            <person name="Ivanova N."/>
            <person name="Ovchinnikova G."/>
            <person name="Lu M."/>
            <person name="Detter J.C."/>
            <person name="Han C."/>
            <person name="Land M."/>
            <person name="Hauser L."/>
            <person name="Markowitz V."/>
            <person name="Cheng J.-F."/>
            <person name="Hugenholtz P."/>
            <person name="Woyke T."/>
            <person name="Wu D."/>
            <person name="Tindall B."/>
            <person name="Pomrenke H.G."/>
            <person name="Brambilla E."/>
            <person name="Klenk H.-P."/>
            <person name="Eisen J.A."/>
        </authorList>
    </citation>
    <scope>NUCLEOTIDE SEQUENCE [LARGE SCALE GENOMIC DNA]</scope>
    <source>
        <strain evidence="5">ATCC 49424 / DSM 5305 / JCM 21570 / NBRC 103401 / IFAM 1448</strain>
    </source>
</reference>
<evidence type="ECO:0000313" key="5">
    <source>
        <dbReference type="Proteomes" id="UP000006860"/>
    </source>
</evidence>